<dbReference type="InterPro" id="IPR029044">
    <property type="entry name" value="Nucleotide-diphossugar_trans"/>
</dbReference>
<keyword evidence="5" id="KW-1185">Reference proteome</keyword>
<dbReference type="InterPro" id="IPR002495">
    <property type="entry name" value="Glyco_trans_8"/>
</dbReference>
<evidence type="ECO:0000256" key="2">
    <source>
        <dbReference type="ARBA" id="ARBA00022679"/>
    </source>
</evidence>
<keyword evidence="2 4" id="KW-0808">Transferase</keyword>
<evidence type="ECO:0000256" key="3">
    <source>
        <dbReference type="ARBA" id="ARBA00022723"/>
    </source>
</evidence>
<keyword evidence="4" id="KW-0614">Plasmid</keyword>
<keyword evidence="3" id="KW-0479">Metal-binding</keyword>
<dbReference type="PANTHER" id="PTHR13778">
    <property type="entry name" value="GLYCOSYLTRANSFERASE 8 DOMAIN-CONTAINING PROTEIN"/>
    <property type="match status" value="1"/>
</dbReference>
<dbReference type="Gene3D" id="3.90.550.10">
    <property type="entry name" value="Spore Coat Polysaccharide Biosynthesis Protein SpsA, Chain A"/>
    <property type="match status" value="1"/>
</dbReference>
<dbReference type="GO" id="GO:0016757">
    <property type="term" value="F:glycosyltransferase activity"/>
    <property type="evidence" value="ECO:0007669"/>
    <property type="project" value="UniProtKB-KW"/>
</dbReference>
<dbReference type="eggNOG" id="COG1442">
    <property type="taxonomic scope" value="Bacteria"/>
</dbReference>
<organism evidence="5">
    <name type="scientific">Granulicella tundricola (strain ATCC BAA-1859 / DSM 23138 / MP5ACTX9)</name>
    <dbReference type="NCBI Taxonomy" id="1198114"/>
    <lineage>
        <taxon>Bacteria</taxon>
        <taxon>Pseudomonadati</taxon>
        <taxon>Acidobacteriota</taxon>
        <taxon>Terriglobia</taxon>
        <taxon>Terriglobales</taxon>
        <taxon>Acidobacteriaceae</taxon>
        <taxon>Granulicella</taxon>
    </lineage>
</organism>
<gene>
    <name evidence="4" type="ordered locus">AciX9_4502</name>
</gene>
<name>E8X7L2_GRATM</name>
<dbReference type="SUPFAM" id="SSF53448">
    <property type="entry name" value="Nucleotide-diphospho-sugar transferases"/>
    <property type="match status" value="1"/>
</dbReference>
<dbReference type="Pfam" id="PF01501">
    <property type="entry name" value="Glyco_transf_8"/>
    <property type="match status" value="1"/>
</dbReference>
<dbReference type="OrthoDB" id="9798746at2"/>
<geneLocation type="plasmid" evidence="4 5">
    <name>pACIX904</name>
</geneLocation>
<reference evidence="5" key="1">
    <citation type="submission" date="2011-01" db="EMBL/GenBank/DDBJ databases">
        <title>Complete sequence of plasmid4 of Acidobacterium sp. MP5ACTX9.</title>
        <authorList>
            <consortium name="US DOE Joint Genome Institute"/>
            <person name="Lucas S."/>
            <person name="Copeland A."/>
            <person name="Lapidus A."/>
            <person name="Cheng J.-F."/>
            <person name="Goodwin L."/>
            <person name="Pitluck S."/>
            <person name="Teshima H."/>
            <person name="Detter J.C."/>
            <person name="Han C."/>
            <person name="Tapia R."/>
            <person name="Land M."/>
            <person name="Hauser L."/>
            <person name="Kyrpides N."/>
            <person name="Ivanova N."/>
            <person name="Ovchinnikova G."/>
            <person name="Pagani I."/>
            <person name="Rawat S.R."/>
            <person name="Mannisto M."/>
            <person name="Haggblom M.M."/>
            <person name="Woyke T."/>
        </authorList>
    </citation>
    <scope>NUCLEOTIDE SEQUENCE [LARGE SCALE GENOMIC DNA]</scope>
    <source>
        <strain evidence="5">MP5ACTX9</strain>
        <plasmid evidence="5">Plasmid pACIX904</plasmid>
    </source>
</reference>
<protein>
    <submittedName>
        <fullName evidence="4">Glycosyl transferase family 8</fullName>
    </submittedName>
</protein>
<evidence type="ECO:0000313" key="4">
    <source>
        <dbReference type="EMBL" id="ADW71446.1"/>
    </source>
</evidence>
<accession>E8X7L2</accession>
<dbReference type="HOGENOM" id="CLU_050833_0_3_0"/>
<dbReference type="InterPro" id="IPR050748">
    <property type="entry name" value="Glycosyltrans_8_dom-fam"/>
</dbReference>
<dbReference type="Proteomes" id="UP000000343">
    <property type="component" value="Plasmid pACIX904"/>
</dbReference>
<dbReference type="GO" id="GO:0046872">
    <property type="term" value="F:metal ion binding"/>
    <property type="evidence" value="ECO:0007669"/>
    <property type="project" value="UniProtKB-KW"/>
</dbReference>
<sequence length="310" mass="35778">MTTDREQQDLIPVLFCTDHHYWKHLGVAIASLLAANPSLRFRIIVCSMIENLAAEPKIREIFPAVEFVRYNINQYGFRTDRNITIASYLRLFMTEFVDLAIDKLLYLDCDMVVCGNIQSLWETDLSVSSLAAVPEPYAGQAALGFKAGDPYFNGGTLLINLKLWRAENLLEQFLRYANLHAEHLLAHDQDILNGVLRGRIIALSYRWNFHAPYADCSPGQLRIGAREFAQIRKLPAIVHFVGSAKPWSFDEEPHYKDLYWRARALTPWQTPAPKTKFRTQLRERMNWYFPRFSAVLRSLAGKRSRLDVSR</sequence>
<evidence type="ECO:0000256" key="1">
    <source>
        <dbReference type="ARBA" id="ARBA00022676"/>
    </source>
</evidence>
<dbReference type="PaxDb" id="1198114-AciX9_4502"/>
<dbReference type="EMBL" id="CP002484">
    <property type="protein sequence ID" value="ADW71446.1"/>
    <property type="molecule type" value="Genomic_DNA"/>
</dbReference>
<dbReference type="AlphaFoldDB" id="E8X7L2"/>
<keyword evidence="1" id="KW-0328">Glycosyltransferase</keyword>
<dbReference type="KEGG" id="acm:AciX9_4502"/>
<dbReference type="PANTHER" id="PTHR13778:SF47">
    <property type="entry name" value="LIPOPOLYSACCHARIDE 1,3-GALACTOSYLTRANSFERASE"/>
    <property type="match status" value="1"/>
</dbReference>
<dbReference type="RefSeq" id="WP_013573165.1">
    <property type="nucleotide sequence ID" value="NC_015059.1"/>
</dbReference>
<evidence type="ECO:0000313" key="5">
    <source>
        <dbReference type="Proteomes" id="UP000000343"/>
    </source>
</evidence>
<proteinExistence type="predicted"/>
<dbReference type="CDD" id="cd04194">
    <property type="entry name" value="GT8_A4GalT_like"/>
    <property type="match status" value="1"/>
</dbReference>